<feature type="domain" description="CBS" evidence="3">
    <location>
        <begin position="7"/>
        <end position="64"/>
    </location>
</feature>
<protein>
    <submittedName>
        <fullName evidence="4">CBS domain-containing protein</fullName>
    </submittedName>
</protein>
<reference evidence="5" key="1">
    <citation type="journal article" date="2019" name="Int. J. Syst. Evol. Microbiol.">
        <title>The Global Catalogue of Microorganisms (GCM) 10K type strain sequencing project: providing services to taxonomists for standard genome sequencing and annotation.</title>
        <authorList>
            <consortium name="The Broad Institute Genomics Platform"/>
            <consortium name="The Broad Institute Genome Sequencing Center for Infectious Disease"/>
            <person name="Wu L."/>
            <person name="Ma J."/>
        </authorList>
    </citation>
    <scope>NUCLEOTIDE SEQUENCE [LARGE SCALE GENOMIC DNA]</scope>
    <source>
        <strain evidence="5">CGMCC 1.16306</strain>
    </source>
</reference>
<dbReference type="InterPro" id="IPR051257">
    <property type="entry name" value="Diverse_CBS-Domain"/>
</dbReference>
<dbReference type="RefSeq" id="WP_376846914.1">
    <property type="nucleotide sequence ID" value="NZ_JBHSFW010000012.1"/>
</dbReference>
<dbReference type="PROSITE" id="PS51371">
    <property type="entry name" value="CBS"/>
    <property type="match status" value="2"/>
</dbReference>
<accession>A0ABV9GNL2</accession>
<dbReference type="InterPro" id="IPR046342">
    <property type="entry name" value="CBS_dom_sf"/>
</dbReference>
<dbReference type="CDD" id="cd04586">
    <property type="entry name" value="CBS_pair_BON_assoc"/>
    <property type="match status" value="1"/>
</dbReference>
<dbReference type="PANTHER" id="PTHR43080:SF2">
    <property type="entry name" value="CBS DOMAIN-CONTAINING PROTEIN"/>
    <property type="match status" value="1"/>
</dbReference>
<dbReference type="InterPro" id="IPR000644">
    <property type="entry name" value="CBS_dom"/>
</dbReference>
<feature type="domain" description="CBS" evidence="3">
    <location>
        <begin position="95"/>
        <end position="152"/>
    </location>
</feature>
<evidence type="ECO:0000313" key="5">
    <source>
        <dbReference type="Proteomes" id="UP001596022"/>
    </source>
</evidence>
<name>A0ABV9GNL2_9BACL</name>
<proteinExistence type="predicted"/>
<organism evidence="4 5">
    <name type="scientific">Camelliibacillus cellulosilyticus</name>
    <dbReference type="NCBI Taxonomy" id="2174486"/>
    <lineage>
        <taxon>Bacteria</taxon>
        <taxon>Bacillati</taxon>
        <taxon>Bacillota</taxon>
        <taxon>Bacilli</taxon>
        <taxon>Bacillales</taxon>
        <taxon>Sporolactobacillaceae</taxon>
        <taxon>Camelliibacillus</taxon>
    </lineage>
</organism>
<keyword evidence="5" id="KW-1185">Reference proteome</keyword>
<evidence type="ECO:0000259" key="3">
    <source>
        <dbReference type="PROSITE" id="PS51371"/>
    </source>
</evidence>
<keyword evidence="1 2" id="KW-0129">CBS domain</keyword>
<dbReference type="Proteomes" id="UP001596022">
    <property type="component" value="Unassembled WGS sequence"/>
</dbReference>
<dbReference type="SUPFAM" id="SSF54631">
    <property type="entry name" value="CBS-domain pair"/>
    <property type="match status" value="1"/>
</dbReference>
<dbReference type="Gene3D" id="3.10.580.10">
    <property type="entry name" value="CBS-domain"/>
    <property type="match status" value="1"/>
</dbReference>
<evidence type="ECO:0000256" key="2">
    <source>
        <dbReference type="PROSITE-ProRule" id="PRU00703"/>
    </source>
</evidence>
<dbReference type="Pfam" id="PF00571">
    <property type="entry name" value="CBS"/>
    <property type="match status" value="2"/>
</dbReference>
<dbReference type="SMART" id="SM00116">
    <property type="entry name" value="CBS"/>
    <property type="match status" value="2"/>
</dbReference>
<gene>
    <name evidence="4" type="ORF">ACFO4N_14010</name>
</gene>
<dbReference type="EMBL" id="JBHSFW010000012">
    <property type="protein sequence ID" value="MFC4619823.1"/>
    <property type="molecule type" value="Genomic_DNA"/>
</dbReference>
<evidence type="ECO:0000313" key="4">
    <source>
        <dbReference type="EMBL" id="MFC4619823.1"/>
    </source>
</evidence>
<evidence type="ECO:0000256" key="1">
    <source>
        <dbReference type="ARBA" id="ARBA00023122"/>
    </source>
</evidence>
<comment type="caution">
    <text evidence="4">The sequence shown here is derived from an EMBL/GenBank/DDBJ whole genome shotgun (WGS) entry which is preliminary data.</text>
</comment>
<sequence>MKVRDFMIYDVIHVKKDDSVRSLLRKLAQFKIGGVPVVDDNQNLVGMVSDGDVLRAFDPKEQTIFDFYTMVFILNKREVRETVREVIDNTVGQIMTKRKLFYVHPDDEFEQVLKILSRHHFKKIPVINHAGRVVGVISRGDVIRFITQQMTEGD</sequence>
<dbReference type="PANTHER" id="PTHR43080">
    <property type="entry name" value="CBS DOMAIN-CONTAINING PROTEIN CBSX3, MITOCHONDRIAL"/>
    <property type="match status" value="1"/>
</dbReference>